<evidence type="ECO:0000313" key="2">
    <source>
        <dbReference type="EMBL" id="SVA44937.1"/>
    </source>
</evidence>
<dbReference type="InterPro" id="IPR036291">
    <property type="entry name" value="NAD(P)-bd_dom_sf"/>
</dbReference>
<proteinExistence type="inferred from homology"/>
<dbReference type="FunFam" id="3.40.50.720:FF:000084">
    <property type="entry name" value="Short-chain dehydrogenase reductase"/>
    <property type="match status" value="1"/>
</dbReference>
<dbReference type="Pfam" id="PF13561">
    <property type="entry name" value="adh_short_C2"/>
    <property type="match status" value="1"/>
</dbReference>
<dbReference type="InterPro" id="IPR020904">
    <property type="entry name" value="Sc_DH/Rdtase_CS"/>
</dbReference>
<organism evidence="2">
    <name type="scientific">marine metagenome</name>
    <dbReference type="NCBI Taxonomy" id="408172"/>
    <lineage>
        <taxon>unclassified sequences</taxon>
        <taxon>metagenomes</taxon>
        <taxon>ecological metagenomes</taxon>
    </lineage>
</organism>
<dbReference type="SUPFAM" id="SSF51735">
    <property type="entry name" value="NAD(P)-binding Rossmann-fold domains"/>
    <property type="match status" value="1"/>
</dbReference>
<dbReference type="InterPro" id="IPR002347">
    <property type="entry name" value="SDR_fam"/>
</dbReference>
<sequence>MKHIKNLKIVITAGASGIGSKIAQILSQADAKVVICDKDQEVLDQFSKNNPEVITLKADVSNEEEVTSFFNEIKDHFGEINSLINNAGIAGPSAKLEDTNFDDWKNTLSVNLNGTFLCTKSAIPLLRSAGGGSIINIGSTSSFMGTPLRSSYSATKWGLIGLTKTWAMEYGVDNIRINTICPSSVNGERIEQVIEREAKYRNVIPEEIKAAYLSQTSMKTFIDAEEIAGMIVYLLSPLAKKITGQMLAIDGHTENLSMINKEGD</sequence>
<dbReference type="PRINTS" id="PR00081">
    <property type="entry name" value="GDHRDH"/>
</dbReference>
<accession>A0A381VZ84</accession>
<dbReference type="Gene3D" id="3.40.50.720">
    <property type="entry name" value="NAD(P)-binding Rossmann-like Domain"/>
    <property type="match status" value="1"/>
</dbReference>
<dbReference type="PANTHER" id="PTHR42879">
    <property type="entry name" value="3-OXOACYL-(ACYL-CARRIER-PROTEIN) REDUCTASE"/>
    <property type="match status" value="1"/>
</dbReference>
<evidence type="ECO:0008006" key="3">
    <source>
        <dbReference type="Google" id="ProtNLM"/>
    </source>
</evidence>
<dbReference type="InterPro" id="IPR050259">
    <property type="entry name" value="SDR"/>
</dbReference>
<name>A0A381VZ84_9ZZZZ</name>
<reference evidence="2" key="1">
    <citation type="submission" date="2018-05" db="EMBL/GenBank/DDBJ databases">
        <authorList>
            <person name="Lanie J.A."/>
            <person name="Ng W.-L."/>
            <person name="Kazmierczak K.M."/>
            <person name="Andrzejewski T.M."/>
            <person name="Davidsen T.M."/>
            <person name="Wayne K.J."/>
            <person name="Tettelin H."/>
            <person name="Glass J.I."/>
            <person name="Rusch D."/>
            <person name="Podicherti R."/>
            <person name="Tsui H.-C.T."/>
            <person name="Winkler M.E."/>
        </authorList>
    </citation>
    <scope>NUCLEOTIDE SEQUENCE</scope>
</reference>
<gene>
    <name evidence="2" type="ORF">METZ01_LOCUS97791</name>
</gene>
<dbReference type="EMBL" id="UINC01010069">
    <property type="protein sequence ID" value="SVA44937.1"/>
    <property type="molecule type" value="Genomic_DNA"/>
</dbReference>
<dbReference type="PROSITE" id="PS00061">
    <property type="entry name" value="ADH_SHORT"/>
    <property type="match status" value="1"/>
</dbReference>
<dbReference type="AlphaFoldDB" id="A0A381VZ84"/>
<dbReference type="PRINTS" id="PR00080">
    <property type="entry name" value="SDRFAMILY"/>
</dbReference>
<protein>
    <recommendedName>
        <fullName evidence="3">3-oxoacyl-[acyl-carrier-protein] reductase</fullName>
    </recommendedName>
</protein>
<comment type="similarity">
    <text evidence="1">Belongs to the short-chain dehydrogenases/reductases (SDR) family.</text>
</comment>
<dbReference type="PANTHER" id="PTHR42879:SF2">
    <property type="entry name" value="3-OXOACYL-[ACYL-CARRIER-PROTEIN] REDUCTASE FABG"/>
    <property type="match status" value="1"/>
</dbReference>
<dbReference type="NCBIfam" id="NF009466">
    <property type="entry name" value="PRK12826.1-2"/>
    <property type="match status" value="1"/>
</dbReference>
<dbReference type="GO" id="GO:0032787">
    <property type="term" value="P:monocarboxylic acid metabolic process"/>
    <property type="evidence" value="ECO:0007669"/>
    <property type="project" value="UniProtKB-ARBA"/>
</dbReference>
<evidence type="ECO:0000256" key="1">
    <source>
        <dbReference type="ARBA" id="ARBA00006484"/>
    </source>
</evidence>
<dbReference type="CDD" id="cd05233">
    <property type="entry name" value="SDR_c"/>
    <property type="match status" value="1"/>
</dbReference>